<dbReference type="PROSITE" id="PS50181">
    <property type="entry name" value="FBOX"/>
    <property type="match status" value="2"/>
</dbReference>
<feature type="region of interest" description="Disordered" evidence="1">
    <location>
        <begin position="428"/>
        <end position="506"/>
    </location>
</feature>
<organism evidence="3 4">
    <name type="scientific">Centaurea solstitialis</name>
    <name type="common">yellow star-thistle</name>
    <dbReference type="NCBI Taxonomy" id="347529"/>
    <lineage>
        <taxon>Eukaryota</taxon>
        <taxon>Viridiplantae</taxon>
        <taxon>Streptophyta</taxon>
        <taxon>Embryophyta</taxon>
        <taxon>Tracheophyta</taxon>
        <taxon>Spermatophyta</taxon>
        <taxon>Magnoliopsida</taxon>
        <taxon>eudicotyledons</taxon>
        <taxon>Gunneridae</taxon>
        <taxon>Pentapetalae</taxon>
        <taxon>asterids</taxon>
        <taxon>campanulids</taxon>
        <taxon>Asterales</taxon>
        <taxon>Asteraceae</taxon>
        <taxon>Carduoideae</taxon>
        <taxon>Cardueae</taxon>
        <taxon>Centaureinae</taxon>
        <taxon>Centaurea</taxon>
    </lineage>
</organism>
<dbReference type="CDD" id="cd22157">
    <property type="entry name" value="F-box_AtFBW1-like"/>
    <property type="match status" value="2"/>
</dbReference>
<dbReference type="PANTHER" id="PTHR31672:SF10">
    <property type="entry name" value="F-BOX DOMAIN-CONTAINING PROTEIN"/>
    <property type="match status" value="1"/>
</dbReference>
<proteinExistence type="predicted"/>
<dbReference type="EMBL" id="JARYMX010000004">
    <property type="protein sequence ID" value="KAJ9550904.1"/>
    <property type="molecule type" value="Genomic_DNA"/>
</dbReference>
<dbReference type="InterPro" id="IPR050796">
    <property type="entry name" value="SCF_F-box_component"/>
</dbReference>
<feature type="domain" description="F-box" evidence="2">
    <location>
        <begin position="515"/>
        <end position="571"/>
    </location>
</feature>
<dbReference type="Pfam" id="PF00646">
    <property type="entry name" value="F-box"/>
    <property type="match status" value="2"/>
</dbReference>
<reference evidence="3" key="1">
    <citation type="submission" date="2023-03" db="EMBL/GenBank/DDBJ databases">
        <title>Chromosome-scale reference genome and RAD-based genetic map of yellow starthistle (Centaurea solstitialis) reveal putative structural variation and QTLs associated with invader traits.</title>
        <authorList>
            <person name="Reatini B."/>
            <person name="Cang F.A."/>
            <person name="Jiang Q."/>
            <person name="Mckibben M.T.W."/>
            <person name="Barker M.S."/>
            <person name="Rieseberg L.H."/>
            <person name="Dlugosch K.M."/>
        </authorList>
    </citation>
    <scope>NUCLEOTIDE SEQUENCE</scope>
    <source>
        <strain evidence="3">CAN-66</strain>
        <tissue evidence="3">Leaf</tissue>
    </source>
</reference>
<dbReference type="Pfam" id="PF07734">
    <property type="entry name" value="FBA_1"/>
    <property type="match status" value="1"/>
</dbReference>
<accession>A0AA38SY19</accession>
<comment type="caution">
    <text evidence="3">The sequence shown here is derived from an EMBL/GenBank/DDBJ whole genome shotgun (WGS) entry which is preliminary data.</text>
</comment>
<feature type="domain" description="F-box" evidence="2">
    <location>
        <begin position="3"/>
        <end position="49"/>
    </location>
</feature>
<name>A0AA38SY19_9ASTR</name>
<dbReference type="SMART" id="SM00256">
    <property type="entry name" value="FBOX"/>
    <property type="match status" value="2"/>
</dbReference>
<sequence length="587" mass="66827">MSLKMSTQLPFDIQFLIIERLPIKSLLRFRSVCKPWKSFISSSGFIAGYTPHPQQHHLIIRYKDLHDEVKCVSVFDDDQTFALTVPPLVKGTRLLDSSHGLLCMIDSFIFTQTQMVVLWNPAIRRSIVVAVPNVVENQQFSSFVGFGVCPITKDPKLLKITYIRDPSNSKSISCIPFQVMVFTLSSGQWTTPSTNLPRKSIQFHNYHTVIGQLIYLVGNDWSALNDDGEGRTLIVSFDLTTHEFAEVDIPNSLHNSYLSLSRLRESLVLLHTDQDLIQDKEVFHVWVMDDGDSKTFTKLFTINPPNAYVWWTLGFKESGEPVIEWTHDETVGTSTLGVYEPGLGEIKDLGIRGNQDSFYGSSYTESLLLLDHEDGCIIRPPIWGPYRQKLYNRWVISFDSGCKGGYVRLIRQVQEQFMGRYMQKRIRETHEELRSPENPRGTEVAGKPTRNGGRRKTHEERRSSENPRETKVIGKHGGTRNGEEDGEEVGQGQTGEMGRNGKREEDVSSSLSLSLKMSTQIPFDIQLLIIERLPIKSLLRFRSVCKPWNSFISSFNLCVPPCSLATSYYNLRNLEVKNLSEVKCVSF</sequence>
<dbReference type="InterPro" id="IPR017451">
    <property type="entry name" value="F-box-assoc_interact_dom"/>
</dbReference>
<dbReference type="InterPro" id="IPR006527">
    <property type="entry name" value="F-box-assoc_dom_typ1"/>
</dbReference>
<dbReference type="Proteomes" id="UP001172457">
    <property type="component" value="Chromosome 4"/>
</dbReference>
<evidence type="ECO:0000313" key="3">
    <source>
        <dbReference type="EMBL" id="KAJ9550904.1"/>
    </source>
</evidence>
<dbReference type="PANTHER" id="PTHR31672">
    <property type="entry name" value="BNACNNG10540D PROTEIN"/>
    <property type="match status" value="1"/>
</dbReference>
<dbReference type="SUPFAM" id="SSF81383">
    <property type="entry name" value="F-box domain"/>
    <property type="match status" value="2"/>
</dbReference>
<feature type="compositionally biased region" description="Basic and acidic residues" evidence="1">
    <location>
        <begin position="457"/>
        <end position="472"/>
    </location>
</feature>
<dbReference type="Gene3D" id="1.20.1280.50">
    <property type="match status" value="2"/>
</dbReference>
<evidence type="ECO:0000313" key="4">
    <source>
        <dbReference type="Proteomes" id="UP001172457"/>
    </source>
</evidence>
<feature type="compositionally biased region" description="Basic and acidic residues" evidence="1">
    <location>
        <begin position="428"/>
        <end position="437"/>
    </location>
</feature>
<dbReference type="InterPro" id="IPR036047">
    <property type="entry name" value="F-box-like_dom_sf"/>
</dbReference>
<dbReference type="NCBIfam" id="TIGR01640">
    <property type="entry name" value="F_box_assoc_1"/>
    <property type="match status" value="1"/>
</dbReference>
<dbReference type="InterPro" id="IPR001810">
    <property type="entry name" value="F-box_dom"/>
</dbReference>
<dbReference type="AlphaFoldDB" id="A0AA38SY19"/>
<gene>
    <name evidence="3" type="ORF">OSB04_014949</name>
</gene>
<keyword evidence="4" id="KW-1185">Reference proteome</keyword>
<protein>
    <recommendedName>
        <fullName evidence="2">F-box domain-containing protein</fullName>
    </recommendedName>
</protein>
<evidence type="ECO:0000259" key="2">
    <source>
        <dbReference type="PROSITE" id="PS50181"/>
    </source>
</evidence>
<evidence type="ECO:0000256" key="1">
    <source>
        <dbReference type="SAM" id="MobiDB-lite"/>
    </source>
</evidence>